<protein>
    <recommendedName>
        <fullName evidence="2">Fungal lipase-type domain-containing protein</fullName>
    </recommendedName>
</protein>
<sequence>MKTYYSLLALLLSFVVTAAQQIGYLEITEEDWSIVQNAADIVSERFGRFGSFDNVFRYRTSRAALVQSDGRCYVAFRGRRLAALKLFVPRRTKDYCVDNECCLVQTKYERDLGDLVSKIRPELEACVNDYCTEMDCVVITGHGIGGSLAALAAMSFKSYNPFGITFGEVQNVETPCPLIDSERWWRFINTEEEEGALVYDRLSARRYSRFPKALGHILLLSSVDSTAVAHMGIDRKWEYEYDTRRVRILPGRRTNSMDKYQDRISALTAEYATTLTYPIAVEGFDEGSVCNFGGECESRLCGESEGKRACLA</sequence>
<feature type="signal peptide" evidence="1">
    <location>
        <begin position="1"/>
        <end position="19"/>
    </location>
</feature>
<keyword evidence="1" id="KW-0732">Signal</keyword>
<accession>A0A1Z5JQD6</accession>
<dbReference type="Gene3D" id="3.40.50.1820">
    <property type="entry name" value="alpha/beta hydrolase"/>
    <property type="match status" value="1"/>
</dbReference>
<keyword evidence="4" id="KW-1185">Reference proteome</keyword>
<dbReference type="Pfam" id="PF01764">
    <property type="entry name" value="Lipase_3"/>
    <property type="match status" value="1"/>
</dbReference>
<dbReference type="Proteomes" id="UP000198406">
    <property type="component" value="Unassembled WGS sequence"/>
</dbReference>
<reference evidence="3 4" key="1">
    <citation type="journal article" date="2015" name="Plant Cell">
        <title>Oil accumulation by the oleaginous diatom Fistulifera solaris as revealed by the genome and transcriptome.</title>
        <authorList>
            <person name="Tanaka T."/>
            <person name="Maeda Y."/>
            <person name="Veluchamy A."/>
            <person name="Tanaka M."/>
            <person name="Abida H."/>
            <person name="Marechal E."/>
            <person name="Bowler C."/>
            <person name="Muto M."/>
            <person name="Sunaga Y."/>
            <person name="Tanaka M."/>
            <person name="Yoshino T."/>
            <person name="Taniguchi T."/>
            <person name="Fukuda Y."/>
            <person name="Nemoto M."/>
            <person name="Matsumoto M."/>
            <person name="Wong P.S."/>
            <person name="Aburatani S."/>
            <person name="Fujibuchi W."/>
        </authorList>
    </citation>
    <scope>NUCLEOTIDE SEQUENCE [LARGE SCALE GENOMIC DNA]</scope>
    <source>
        <strain evidence="3 4">JPCC DA0580</strain>
    </source>
</reference>
<dbReference type="SUPFAM" id="SSF53474">
    <property type="entry name" value="alpha/beta-Hydrolases"/>
    <property type="match status" value="1"/>
</dbReference>
<dbReference type="InParanoid" id="A0A1Z5JQD6"/>
<dbReference type="GO" id="GO:0006629">
    <property type="term" value="P:lipid metabolic process"/>
    <property type="evidence" value="ECO:0007669"/>
    <property type="project" value="InterPro"/>
</dbReference>
<evidence type="ECO:0000259" key="2">
    <source>
        <dbReference type="Pfam" id="PF01764"/>
    </source>
</evidence>
<name>A0A1Z5JQD6_FISSO</name>
<dbReference type="AlphaFoldDB" id="A0A1Z5JQD6"/>
<dbReference type="OrthoDB" id="55421at2759"/>
<proteinExistence type="predicted"/>
<evidence type="ECO:0000313" key="4">
    <source>
        <dbReference type="Proteomes" id="UP000198406"/>
    </source>
</evidence>
<dbReference type="InterPro" id="IPR029058">
    <property type="entry name" value="AB_hydrolase_fold"/>
</dbReference>
<evidence type="ECO:0000256" key="1">
    <source>
        <dbReference type="SAM" id="SignalP"/>
    </source>
</evidence>
<dbReference type="EMBL" id="BDSP01000100">
    <property type="protein sequence ID" value="GAX15991.1"/>
    <property type="molecule type" value="Genomic_DNA"/>
</dbReference>
<comment type="caution">
    <text evidence="3">The sequence shown here is derived from an EMBL/GenBank/DDBJ whole genome shotgun (WGS) entry which is preliminary data.</text>
</comment>
<dbReference type="InterPro" id="IPR002921">
    <property type="entry name" value="Fungal_lipase-type"/>
</dbReference>
<evidence type="ECO:0000313" key="3">
    <source>
        <dbReference type="EMBL" id="GAX15991.1"/>
    </source>
</evidence>
<gene>
    <name evidence="3" type="ORF">FisN_22Hu152</name>
</gene>
<feature type="domain" description="Fungal lipase-type" evidence="2">
    <location>
        <begin position="101"/>
        <end position="160"/>
    </location>
</feature>
<organism evidence="3 4">
    <name type="scientific">Fistulifera solaris</name>
    <name type="common">Oleaginous diatom</name>
    <dbReference type="NCBI Taxonomy" id="1519565"/>
    <lineage>
        <taxon>Eukaryota</taxon>
        <taxon>Sar</taxon>
        <taxon>Stramenopiles</taxon>
        <taxon>Ochrophyta</taxon>
        <taxon>Bacillariophyta</taxon>
        <taxon>Bacillariophyceae</taxon>
        <taxon>Bacillariophycidae</taxon>
        <taxon>Naviculales</taxon>
        <taxon>Naviculaceae</taxon>
        <taxon>Fistulifera</taxon>
    </lineage>
</organism>
<feature type="chain" id="PRO_5012012342" description="Fungal lipase-type domain-containing protein" evidence="1">
    <location>
        <begin position="20"/>
        <end position="312"/>
    </location>
</feature>